<accession>A0ABT2U027</accession>
<dbReference type="Proteomes" id="UP001652409">
    <property type="component" value="Unassembled WGS sequence"/>
</dbReference>
<evidence type="ECO:0000313" key="1">
    <source>
        <dbReference type="EMBL" id="MCU6767192.1"/>
    </source>
</evidence>
<sequence>MIDTEVSKPLGKALNFNSENIFEYIESMLFNVNAEMIDPQASEILQKLCSYIQTLPLSDTSKVVFQVEDMADEALTKTSHYAYKAGFIEACRLMKTLQSF</sequence>
<comment type="caution">
    <text evidence="1">The sequence shown here is derived from an EMBL/GenBank/DDBJ whole genome shotgun (WGS) entry which is preliminary data.</text>
</comment>
<evidence type="ECO:0000313" key="2">
    <source>
        <dbReference type="Proteomes" id="UP001652409"/>
    </source>
</evidence>
<protein>
    <submittedName>
        <fullName evidence="1">Uncharacterized protein</fullName>
    </submittedName>
</protein>
<dbReference type="EMBL" id="JAOQJL010000056">
    <property type="protein sequence ID" value="MCU6767192.1"/>
    <property type="molecule type" value="Genomic_DNA"/>
</dbReference>
<name>A0ABT2U027_9FIRM</name>
<dbReference type="RefSeq" id="WP_118013182.1">
    <property type="nucleotide sequence ID" value="NZ_JAOQJL010000056.1"/>
</dbReference>
<gene>
    <name evidence="1" type="ORF">OCV61_17645</name>
</gene>
<reference evidence="1 2" key="1">
    <citation type="journal article" date="2021" name="ISME Commun">
        <title>Automated analysis of genomic sequences facilitates high-throughput and comprehensive description of bacteria.</title>
        <authorList>
            <person name="Hitch T.C.A."/>
        </authorList>
    </citation>
    <scope>NUCLEOTIDE SEQUENCE [LARGE SCALE GENOMIC DNA]</scope>
    <source>
        <strain evidence="1 2">Sanger_23</strain>
    </source>
</reference>
<proteinExistence type="predicted"/>
<keyword evidence="2" id="KW-1185">Reference proteome</keyword>
<organism evidence="1 2">
    <name type="scientific">Blautia ammoniilytica</name>
    <dbReference type="NCBI Taxonomy" id="2981782"/>
    <lineage>
        <taxon>Bacteria</taxon>
        <taxon>Bacillati</taxon>
        <taxon>Bacillota</taxon>
        <taxon>Clostridia</taxon>
        <taxon>Lachnospirales</taxon>
        <taxon>Lachnospiraceae</taxon>
        <taxon>Blautia</taxon>
    </lineage>
</organism>